<dbReference type="CDD" id="cd00616">
    <property type="entry name" value="AHBA_syn"/>
    <property type="match status" value="1"/>
</dbReference>
<evidence type="ECO:0000256" key="5">
    <source>
        <dbReference type="RuleBase" id="RU004508"/>
    </source>
</evidence>
<dbReference type="KEGG" id="mkc:kam1_2083"/>
<protein>
    <submittedName>
        <fullName evidence="6">dTDP-4-amino-4,6-dideoxygalactose transaminase</fullName>
    </submittedName>
</protein>
<dbReference type="STRING" id="1202785.A946_06170"/>
<dbReference type="GO" id="GO:0008483">
    <property type="term" value="F:transaminase activity"/>
    <property type="evidence" value="ECO:0007669"/>
    <property type="project" value="TreeGrafter"/>
</dbReference>
<feature type="active site" description="Proton acceptor" evidence="3">
    <location>
        <position position="184"/>
    </location>
</feature>
<name>A0A516TPY7_9BACT</name>
<evidence type="ECO:0000256" key="1">
    <source>
        <dbReference type="ARBA" id="ARBA00022898"/>
    </source>
</evidence>
<feature type="modified residue" description="N6-(pyridoxal phosphate)lysine" evidence="4">
    <location>
        <position position="184"/>
    </location>
</feature>
<dbReference type="Pfam" id="PF01041">
    <property type="entry name" value="DegT_DnrJ_EryC1"/>
    <property type="match status" value="1"/>
</dbReference>
<dbReference type="GO" id="GO:0030170">
    <property type="term" value="F:pyridoxal phosphate binding"/>
    <property type="evidence" value="ECO:0007669"/>
    <property type="project" value="TreeGrafter"/>
</dbReference>
<evidence type="ECO:0000313" key="7">
    <source>
        <dbReference type="Proteomes" id="UP000315925"/>
    </source>
</evidence>
<dbReference type="Gene3D" id="3.40.640.10">
    <property type="entry name" value="Type I PLP-dependent aspartate aminotransferase-like (Major domain)"/>
    <property type="match status" value="1"/>
</dbReference>
<dbReference type="GO" id="GO:0000271">
    <property type="term" value="P:polysaccharide biosynthetic process"/>
    <property type="evidence" value="ECO:0007669"/>
    <property type="project" value="TreeGrafter"/>
</dbReference>
<gene>
    <name evidence="6" type="ORF">kam1_2083</name>
</gene>
<evidence type="ECO:0000313" key="6">
    <source>
        <dbReference type="EMBL" id="QDQ43291.1"/>
    </source>
</evidence>
<dbReference type="PIRSF" id="PIRSF000390">
    <property type="entry name" value="PLP_StrS"/>
    <property type="match status" value="1"/>
</dbReference>
<organism evidence="6 7">
    <name type="scientific">Methylacidiphilum kamchatkense Kam1</name>
    <dbReference type="NCBI Taxonomy" id="1202785"/>
    <lineage>
        <taxon>Bacteria</taxon>
        <taxon>Pseudomonadati</taxon>
        <taxon>Verrucomicrobiota</taxon>
        <taxon>Methylacidiphilae</taxon>
        <taxon>Methylacidiphilales</taxon>
        <taxon>Methylacidiphilaceae</taxon>
        <taxon>Methylacidiphilum (ex Ratnadevi et al. 2023)</taxon>
    </lineage>
</organism>
<keyword evidence="1 4" id="KW-0663">Pyridoxal phosphate</keyword>
<dbReference type="AlphaFoldDB" id="A0A516TPY7"/>
<evidence type="ECO:0000256" key="4">
    <source>
        <dbReference type="PIRSR" id="PIRSR000390-2"/>
    </source>
</evidence>
<dbReference type="InterPro" id="IPR015421">
    <property type="entry name" value="PyrdxlP-dep_Trfase_major"/>
</dbReference>
<reference evidence="7" key="1">
    <citation type="submission" date="2019-03" db="EMBL/GenBank/DDBJ databases">
        <title>Complete genome of Methylacidiphilum kamchatkense Kam1.</title>
        <authorList>
            <person name="Kruse T."/>
            <person name="Murarilal Ratnadevi C."/>
            <person name="Erikstad H.-A."/>
            <person name="Birkeland N.-K."/>
        </authorList>
    </citation>
    <scope>NUCLEOTIDE SEQUENCE [LARGE SCALE GENOMIC DNA]</scope>
    <source>
        <strain evidence="7">kam1</strain>
    </source>
</reference>
<comment type="similarity">
    <text evidence="2 5">Belongs to the DegT/DnrJ/EryC1 family.</text>
</comment>
<evidence type="ECO:0000256" key="3">
    <source>
        <dbReference type="PIRSR" id="PIRSR000390-1"/>
    </source>
</evidence>
<dbReference type="PANTHER" id="PTHR30244">
    <property type="entry name" value="TRANSAMINASE"/>
    <property type="match status" value="1"/>
</dbReference>
<dbReference type="SUPFAM" id="SSF53383">
    <property type="entry name" value="PLP-dependent transferases"/>
    <property type="match status" value="1"/>
</dbReference>
<dbReference type="Proteomes" id="UP000315925">
    <property type="component" value="Chromosome"/>
</dbReference>
<dbReference type="InterPro" id="IPR015424">
    <property type="entry name" value="PyrdxlP-dep_Trfase"/>
</dbReference>
<accession>A0A516TPY7</accession>
<dbReference type="InterPro" id="IPR000653">
    <property type="entry name" value="DegT/StrS_aminotransferase"/>
</dbReference>
<proteinExistence type="inferred from homology"/>
<dbReference type="PANTHER" id="PTHR30244:SF9">
    <property type="entry name" value="PROTEIN RV3402C"/>
    <property type="match status" value="1"/>
</dbReference>
<evidence type="ECO:0000256" key="2">
    <source>
        <dbReference type="ARBA" id="ARBA00037999"/>
    </source>
</evidence>
<sequence length="363" mass="41697">MHMNITVTKPFLPPIERYLSYLKLIWEKEWLTNNGPMVREFEVRLKEYLNLDYIVYVSNGTIALQLALKVLNIKGEVITSPFSFIATTSAILWEGCEPQMVDIFSDTLNINTSLIEEAITSKTSAILVPHIFGNPCDVEKIEEIGKKYGLNIIYDGAQAFGTYFNDKPIFAYGDITTISFHATKIFHTVEGGALVVRSKEIERKLRMMRNFGFADEYAICSLGINAKNSELHAAMGLCNLIHVKEIINERKRLSERYDKNLEGLPIKKQKIAERTQYNYSYYPVIFPEKGILEWIVSQCKERGIYPKRYFYPSLNHLSFMKKRSICPVSEYIAERILCLPLYNNLAVSTVDLISEIIVNALKR</sequence>
<dbReference type="EMBL" id="CP037899">
    <property type="protein sequence ID" value="QDQ43291.1"/>
    <property type="molecule type" value="Genomic_DNA"/>
</dbReference>